<sequence>MAPRPRQKPAVAGSGWSWNRVENFDPAAFKSVDGAKIFRTMYSYGANSNRMVLHWGVGPLLNKSQKALVADIQNQRDISLEVEFSKECQQQGVTQVPYHDNMMPHYEYFAQSLDGCPGIEELKIYLPVTWLENSALPTLTSAGETSMKGITTLQLSNCSLSAADMSAEVKYVADNECLSRLNLSRNNIDSVDTVRALAKAIKNHPHLRHVNLAYCSLSGGDLDALKRILFACKDCESLGIGHSDFGFEGAAMVAGYLGKKSSLTAISLSAAPLDGKSSSLIAKNLGKNKSIERLSLISNGKKLSSIKIAESLTRAIANFFEKAESRLISLNLSKNRMVSKAANILIPAIKEHTSLQHLDLSNNWLDSKDRISYAWPNWTRKVIPGQERGGGRIVKSALFDTTSLEIIADSNHICDVKLSGQNGSNEKYVSRINALDISEGKKIRYKVVHAINTAKTDLVDPRNFNSIPLELMPQLLELVQQSVNFEYGSDAQVKLFVPKSPRSHQAERDEEGMVQPQAPLNRIYEIITSWNTPLLFARGAGKLKPKKKTPKTQQKKSQSKRKRRKFGDEDDDDDDEPYIPLGARKRGSKN</sequence>
<evidence type="ECO:0000256" key="1">
    <source>
        <dbReference type="SAM" id="MobiDB-lite"/>
    </source>
</evidence>
<name>A0ABD3PQ53_9STRA</name>
<dbReference type="Gene3D" id="3.80.10.10">
    <property type="entry name" value="Ribonuclease Inhibitor"/>
    <property type="match status" value="1"/>
</dbReference>
<dbReference type="PROSITE" id="PS51450">
    <property type="entry name" value="LRR"/>
    <property type="match status" value="1"/>
</dbReference>
<organism evidence="2 3">
    <name type="scientific">Cyclotella atomus</name>
    <dbReference type="NCBI Taxonomy" id="382360"/>
    <lineage>
        <taxon>Eukaryota</taxon>
        <taxon>Sar</taxon>
        <taxon>Stramenopiles</taxon>
        <taxon>Ochrophyta</taxon>
        <taxon>Bacillariophyta</taxon>
        <taxon>Coscinodiscophyceae</taxon>
        <taxon>Thalassiosirophycidae</taxon>
        <taxon>Stephanodiscales</taxon>
        <taxon>Stephanodiscaceae</taxon>
        <taxon>Cyclotella</taxon>
    </lineage>
</organism>
<evidence type="ECO:0000313" key="3">
    <source>
        <dbReference type="Proteomes" id="UP001530400"/>
    </source>
</evidence>
<gene>
    <name evidence="2" type="ORF">ACHAWO_000262</name>
</gene>
<proteinExistence type="predicted"/>
<feature type="compositionally biased region" description="Basic residues" evidence="1">
    <location>
        <begin position="541"/>
        <end position="565"/>
    </location>
</feature>
<dbReference type="InterPro" id="IPR032675">
    <property type="entry name" value="LRR_dom_sf"/>
</dbReference>
<dbReference type="PANTHER" id="PTHR24114">
    <property type="entry name" value="LEUCINE RICH REPEAT FAMILY PROTEIN"/>
    <property type="match status" value="1"/>
</dbReference>
<protein>
    <submittedName>
        <fullName evidence="2">Uncharacterized protein</fullName>
    </submittedName>
</protein>
<dbReference type="AlphaFoldDB" id="A0ABD3PQ53"/>
<dbReference type="Proteomes" id="UP001530400">
    <property type="component" value="Unassembled WGS sequence"/>
</dbReference>
<feature type="region of interest" description="Disordered" evidence="1">
    <location>
        <begin position="539"/>
        <end position="590"/>
    </location>
</feature>
<dbReference type="SUPFAM" id="SSF52047">
    <property type="entry name" value="RNI-like"/>
    <property type="match status" value="1"/>
</dbReference>
<dbReference type="InterPro" id="IPR052394">
    <property type="entry name" value="LRR-containing"/>
</dbReference>
<dbReference type="InterPro" id="IPR001611">
    <property type="entry name" value="Leu-rich_rpt"/>
</dbReference>
<keyword evidence="3" id="KW-1185">Reference proteome</keyword>
<reference evidence="2 3" key="1">
    <citation type="submission" date="2024-10" db="EMBL/GenBank/DDBJ databases">
        <title>Updated reference genomes for cyclostephanoid diatoms.</title>
        <authorList>
            <person name="Roberts W.R."/>
            <person name="Alverson A.J."/>
        </authorList>
    </citation>
    <scope>NUCLEOTIDE SEQUENCE [LARGE SCALE GENOMIC DNA]</scope>
    <source>
        <strain evidence="2 3">AJA010-31</strain>
    </source>
</reference>
<evidence type="ECO:0000313" key="2">
    <source>
        <dbReference type="EMBL" id="KAL3789791.1"/>
    </source>
</evidence>
<feature type="compositionally biased region" description="Acidic residues" evidence="1">
    <location>
        <begin position="568"/>
        <end position="577"/>
    </location>
</feature>
<comment type="caution">
    <text evidence="2">The sequence shown here is derived from an EMBL/GenBank/DDBJ whole genome shotgun (WGS) entry which is preliminary data.</text>
</comment>
<dbReference type="Pfam" id="PF00560">
    <property type="entry name" value="LRR_1"/>
    <property type="match status" value="1"/>
</dbReference>
<accession>A0ABD3PQ53</accession>
<dbReference type="PANTHER" id="PTHR24114:SF2">
    <property type="entry name" value="F-BOX DOMAIN-CONTAINING PROTEIN-RELATED"/>
    <property type="match status" value="1"/>
</dbReference>
<dbReference type="EMBL" id="JALLPJ020000514">
    <property type="protein sequence ID" value="KAL3789791.1"/>
    <property type="molecule type" value="Genomic_DNA"/>
</dbReference>